<keyword evidence="1" id="KW-1133">Transmembrane helix</keyword>
<keyword evidence="1" id="KW-0812">Transmembrane</keyword>
<evidence type="ECO:0000256" key="1">
    <source>
        <dbReference type="SAM" id="Phobius"/>
    </source>
</evidence>
<dbReference type="HOGENOM" id="CLU_3060055_0_0_9"/>
<accession>B1INM8</accession>
<feature type="transmembrane region" description="Helical" evidence="1">
    <location>
        <begin position="5"/>
        <end position="22"/>
    </location>
</feature>
<keyword evidence="2" id="KW-0614">Plasmid</keyword>
<dbReference type="Proteomes" id="UP000008541">
    <property type="component" value="Plasmid pCLD"/>
</dbReference>
<dbReference type="RefSeq" id="WP_003404159.1">
    <property type="nucleotide sequence ID" value="NC_010379.1"/>
</dbReference>
<keyword evidence="1" id="KW-0472">Membrane</keyword>
<proteinExistence type="predicted"/>
<dbReference type="AlphaFoldDB" id="B1INM8"/>
<geneLocation type="plasmid" evidence="2 3">
    <name>pCLD</name>
</geneLocation>
<dbReference type="KEGG" id="cbb:CLD_A0051"/>
<name>B1INM8_CLOBK</name>
<gene>
    <name evidence="2" type="ordered locus">CLD_A0051</name>
</gene>
<evidence type="ECO:0000313" key="2">
    <source>
        <dbReference type="EMBL" id="ACA47041.1"/>
    </source>
</evidence>
<reference evidence="2 3" key="1">
    <citation type="journal article" date="2007" name="PLoS ONE">
        <title>Analysis of the neurotoxin complex genes in Clostridium botulinum A1-A4 and B1 strains: BoNT/A3, /Ba4 and /B1 clusters are located within plasmids.</title>
        <authorList>
            <person name="Smith T.J."/>
            <person name="Hill K.K."/>
            <person name="Foley B.T."/>
            <person name="Detter J.C."/>
            <person name="Munk A.C."/>
            <person name="Bruce D.C."/>
            <person name="Doggett N.A."/>
            <person name="Smith L.A."/>
            <person name="Marks J.D."/>
            <person name="Xie G."/>
            <person name="Brettin T.S."/>
        </authorList>
    </citation>
    <scope>NUCLEOTIDE SEQUENCE [LARGE SCALE GENOMIC DNA]</scope>
    <source>
        <strain evidence="3">Okra / Type B1</strain>
        <plasmid evidence="2 3">pCLD</plasmid>
    </source>
</reference>
<organism evidence="2 3">
    <name type="scientific">Clostridium botulinum (strain Okra / Type B1)</name>
    <dbReference type="NCBI Taxonomy" id="498213"/>
    <lineage>
        <taxon>Bacteria</taxon>
        <taxon>Bacillati</taxon>
        <taxon>Bacillota</taxon>
        <taxon>Clostridia</taxon>
        <taxon>Eubacteriales</taxon>
        <taxon>Clostridiaceae</taxon>
        <taxon>Clostridium</taxon>
    </lineage>
</organism>
<sequence>MEDYLAAICILIMVLGLGLLVYDKVFLLVVSSTRVYRCPNCSYSKIENSNSNE</sequence>
<protein>
    <submittedName>
        <fullName evidence="2">Uncharacterized protein</fullName>
    </submittedName>
</protein>
<evidence type="ECO:0000313" key="3">
    <source>
        <dbReference type="Proteomes" id="UP000008541"/>
    </source>
</evidence>
<dbReference type="EMBL" id="CP000940">
    <property type="protein sequence ID" value="ACA47041.1"/>
    <property type="molecule type" value="Genomic_DNA"/>
</dbReference>